<keyword evidence="3" id="KW-0808">Transferase</keyword>
<dbReference type="InterPro" id="IPR050640">
    <property type="entry name" value="Bact_2-comp_sensor_kinase"/>
</dbReference>
<dbReference type="GO" id="GO:0016020">
    <property type="term" value="C:membrane"/>
    <property type="evidence" value="ECO:0007669"/>
    <property type="project" value="InterPro"/>
</dbReference>
<feature type="transmembrane region" description="Helical" evidence="1">
    <location>
        <begin position="20"/>
        <end position="37"/>
    </location>
</feature>
<dbReference type="RefSeq" id="WP_044835376.1">
    <property type="nucleotide sequence ID" value="NZ_CP059735.1"/>
</dbReference>
<dbReference type="Pfam" id="PF06580">
    <property type="entry name" value="His_kinase"/>
    <property type="match status" value="1"/>
</dbReference>
<evidence type="ECO:0000313" key="4">
    <source>
        <dbReference type="Proteomes" id="UP000032568"/>
    </source>
</evidence>
<name>A0AAF0C464_9GAMM</name>
<proteinExistence type="predicted"/>
<evidence type="ECO:0000259" key="2">
    <source>
        <dbReference type="Pfam" id="PF06580"/>
    </source>
</evidence>
<dbReference type="InterPro" id="IPR010559">
    <property type="entry name" value="Sig_transdc_His_kin_internal"/>
</dbReference>
<dbReference type="Gene3D" id="3.30.565.10">
    <property type="entry name" value="Histidine kinase-like ATPase, C-terminal domain"/>
    <property type="match status" value="1"/>
</dbReference>
<organism evidence="3 4">
    <name type="scientific">Thalassomonas actiniarum</name>
    <dbReference type="NCBI Taxonomy" id="485447"/>
    <lineage>
        <taxon>Bacteria</taxon>
        <taxon>Pseudomonadati</taxon>
        <taxon>Pseudomonadota</taxon>
        <taxon>Gammaproteobacteria</taxon>
        <taxon>Alteromonadales</taxon>
        <taxon>Colwelliaceae</taxon>
        <taxon>Thalassomonas</taxon>
    </lineage>
</organism>
<dbReference type="PANTHER" id="PTHR34220">
    <property type="entry name" value="SENSOR HISTIDINE KINASE YPDA"/>
    <property type="match status" value="1"/>
</dbReference>
<feature type="transmembrane region" description="Helical" evidence="1">
    <location>
        <begin position="88"/>
        <end position="107"/>
    </location>
</feature>
<keyword evidence="1" id="KW-1133">Transmembrane helix</keyword>
<dbReference type="AlphaFoldDB" id="A0AAF0C464"/>
<dbReference type="PANTHER" id="PTHR34220:SF7">
    <property type="entry name" value="SENSOR HISTIDINE KINASE YPDA"/>
    <property type="match status" value="1"/>
</dbReference>
<dbReference type="EMBL" id="CP059735">
    <property type="protein sequence ID" value="WDE00298.1"/>
    <property type="molecule type" value="Genomic_DNA"/>
</dbReference>
<accession>A0AAF0C464</accession>
<dbReference type="Proteomes" id="UP000032568">
    <property type="component" value="Chromosome"/>
</dbReference>
<dbReference type="KEGG" id="tact:SG35_006560"/>
<reference evidence="3 4" key="2">
    <citation type="journal article" date="2022" name="Mar. Drugs">
        <title>Bioassay-Guided Fractionation Leads to the Detection of Cholic Acid Generated by the Rare Thalassomonas sp.</title>
        <authorList>
            <person name="Pheiffer F."/>
            <person name="Schneider Y.K."/>
            <person name="Hansen E.H."/>
            <person name="Andersen J.H."/>
            <person name="Isaksson J."/>
            <person name="Busche T."/>
            <person name="R C."/>
            <person name="Kalinowski J."/>
            <person name="Zyl L.V."/>
            <person name="Trindade M."/>
        </authorList>
    </citation>
    <scope>NUCLEOTIDE SEQUENCE [LARGE SCALE GENOMIC DNA]</scope>
    <source>
        <strain evidence="3 4">A5K-106</strain>
    </source>
</reference>
<evidence type="ECO:0000313" key="3">
    <source>
        <dbReference type="EMBL" id="WDE00298.1"/>
    </source>
</evidence>
<keyword evidence="4" id="KW-1185">Reference proteome</keyword>
<dbReference type="InterPro" id="IPR036890">
    <property type="entry name" value="HATPase_C_sf"/>
</dbReference>
<feature type="domain" description="Signal transduction histidine kinase internal region" evidence="2">
    <location>
        <begin position="155"/>
        <end position="234"/>
    </location>
</feature>
<dbReference type="GO" id="GO:0000155">
    <property type="term" value="F:phosphorelay sensor kinase activity"/>
    <property type="evidence" value="ECO:0007669"/>
    <property type="project" value="InterPro"/>
</dbReference>
<feature type="transmembrane region" description="Helical" evidence="1">
    <location>
        <begin position="119"/>
        <end position="139"/>
    </location>
</feature>
<protein>
    <submittedName>
        <fullName evidence="3">Histidine kinase</fullName>
    </submittedName>
</protein>
<reference evidence="3 4" key="1">
    <citation type="journal article" date="2015" name="Genome Announc.">
        <title>Draft Genome Sequences of Marine Isolates of Thalassomonas viridans and Thalassomonas actiniarum.</title>
        <authorList>
            <person name="Olonade I."/>
            <person name="van Zyl L.J."/>
            <person name="Trindade M."/>
        </authorList>
    </citation>
    <scope>NUCLEOTIDE SEQUENCE [LARGE SCALE GENOMIC DNA]</scope>
    <source>
        <strain evidence="3 4">A5K-106</strain>
    </source>
</reference>
<sequence length="355" mass="41273">MVVERKLKVLNSRNVDKIQAWIFLAVWPWLNIILISLVLQSQKLLTPEIFFQALIKMWGIFLVGYFLSNGIKVLLRKRYKKGLVLRDWLYTPIVIFLLFSGVAPIVDVSPEGSRINFKFLPYVIMLLESLIYMAVMYIFQQQEYYYRSQLQARQSELQMLKLQSNPHFLFNTLNLIATEITRDAVKAEELIYCLSDLLRDTVRLSKKQLNTVEEELQLVELYLLLQQRRFEDRLTFDIDCPVSLNHKLIPSLILLPVVENAIKYGIAPFARSGHVGVNVDMNDGYFELEIQDTGSPFDDSDIQANEGFRILIETLKLHFVFDYVAELRSSNEGASMKIRFPEVKLSEQAAIDYEL</sequence>
<keyword evidence="3" id="KW-0418">Kinase</keyword>
<keyword evidence="1" id="KW-0472">Membrane</keyword>
<evidence type="ECO:0000256" key="1">
    <source>
        <dbReference type="SAM" id="Phobius"/>
    </source>
</evidence>
<gene>
    <name evidence="3" type="ORF">SG35_006560</name>
</gene>
<feature type="transmembrane region" description="Helical" evidence="1">
    <location>
        <begin position="49"/>
        <end position="67"/>
    </location>
</feature>
<keyword evidence="1" id="KW-0812">Transmembrane</keyword>
<dbReference type="SUPFAM" id="SSF55874">
    <property type="entry name" value="ATPase domain of HSP90 chaperone/DNA topoisomerase II/histidine kinase"/>
    <property type="match status" value="1"/>
</dbReference>